<keyword evidence="1" id="KW-1133">Transmembrane helix</keyword>
<dbReference type="Proteomes" id="UP001257277">
    <property type="component" value="Unassembled WGS sequence"/>
</dbReference>
<proteinExistence type="predicted"/>
<feature type="transmembrane region" description="Helical" evidence="1">
    <location>
        <begin position="196"/>
        <end position="215"/>
    </location>
</feature>
<keyword evidence="1" id="KW-0812">Transmembrane</keyword>
<feature type="transmembrane region" description="Helical" evidence="1">
    <location>
        <begin position="7"/>
        <end position="25"/>
    </location>
</feature>
<feature type="transmembrane region" description="Helical" evidence="1">
    <location>
        <begin position="45"/>
        <end position="66"/>
    </location>
</feature>
<gene>
    <name evidence="2" type="ORF">RQM59_13010</name>
</gene>
<protein>
    <submittedName>
        <fullName evidence="2">Uncharacterized protein</fullName>
    </submittedName>
</protein>
<accession>A0ABU3LJS1</accession>
<dbReference type="RefSeq" id="WP_349242559.1">
    <property type="nucleotide sequence ID" value="NZ_JAVTTO010000005.1"/>
</dbReference>
<name>A0ABU3LJS1_9FLAO</name>
<feature type="transmembrane region" description="Helical" evidence="1">
    <location>
        <begin position="135"/>
        <end position="151"/>
    </location>
</feature>
<organism evidence="2 3">
    <name type="scientific">Asprobacillus argus</name>
    <dbReference type="NCBI Taxonomy" id="3076534"/>
    <lineage>
        <taxon>Bacteria</taxon>
        <taxon>Pseudomonadati</taxon>
        <taxon>Bacteroidota</taxon>
        <taxon>Flavobacteriia</taxon>
        <taxon>Flavobacteriales</taxon>
        <taxon>Flavobacteriaceae</taxon>
        <taxon>Asprobacillus</taxon>
    </lineage>
</organism>
<sequence>MKKLNLNLLTIAFVIANLLWIKSLIDIYNYSDIRPSFSFPTFFNILFFAGAGITILLSGMYLKWIFKQKLITPISGKWVLIFWLAIPLSVICVSPVCYSGNIFIAAYPASAVIRISLLVLPIIAAMLYYNNKKEAAIFLLLMMSLLLLIPNDKCRNPFNYWWIQKVGASPLTYLPTMFVILFSIGGLYGKNKYLTTVIIYGLCAGALFLAMGHRIKLLW</sequence>
<comment type="caution">
    <text evidence="2">The sequence shown here is derived from an EMBL/GenBank/DDBJ whole genome shotgun (WGS) entry which is preliminary data.</text>
</comment>
<keyword evidence="1" id="KW-0472">Membrane</keyword>
<reference evidence="2 3" key="1">
    <citation type="submission" date="2023-09" db="EMBL/GenBank/DDBJ databases">
        <title>Novel taxa isolated from Blanes Bay.</title>
        <authorList>
            <person name="Rey-Velasco X."/>
            <person name="Lucena T."/>
        </authorList>
    </citation>
    <scope>NUCLEOTIDE SEQUENCE [LARGE SCALE GENOMIC DNA]</scope>
    <source>
        <strain evidence="2 3">S356</strain>
    </source>
</reference>
<dbReference type="EMBL" id="JAVTTO010000005">
    <property type="protein sequence ID" value="MDT7833307.1"/>
    <property type="molecule type" value="Genomic_DNA"/>
</dbReference>
<evidence type="ECO:0000313" key="2">
    <source>
        <dbReference type="EMBL" id="MDT7833307.1"/>
    </source>
</evidence>
<evidence type="ECO:0000313" key="3">
    <source>
        <dbReference type="Proteomes" id="UP001257277"/>
    </source>
</evidence>
<feature type="transmembrane region" description="Helical" evidence="1">
    <location>
        <begin position="102"/>
        <end position="128"/>
    </location>
</feature>
<feature type="transmembrane region" description="Helical" evidence="1">
    <location>
        <begin position="78"/>
        <end position="96"/>
    </location>
</feature>
<evidence type="ECO:0000256" key="1">
    <source>
        <dbReference type="SAM" id="Phobius"/>
    </source>
</evidence>
<feature type="transmembrane region" description="Helical" evidence="1">
    <location>
        <begin position="171"/>
        <end position="189"/>
    </location>
</feature>
<keyword evidence="3" id="KW-1185">Reference proteome</keyword>